<name>A0A5M3YWQ4_ASPTE</name>
<organism evidence="1 2">
    <name type="scientific">Aspergillus terreus</name>
    <dbReference type="NCBI Taxonomy" id="33178"/>
    <lineage>
        <taxon>Eukaryota</taxon>
        <taxon>Fungi</taxon>
        <taxon>Dikarya</taxon>
        <taxon>Ascomycota</taxon>
        <taxon>Pezizomycotina</taxon>
        <taxon>Eurotiomycetes</taxon>
        <taxon>Eurotiomycetidae</taxon>
        <taxon>Eurotiales</taxon>
        <taxon>Aspergillaceae</taxon>
        <taxon>Aspergillus</taxon>
        <taxon>Aspergillus subgen. Circumdati</taxon>
    </lineage>
</organism>
<evidence type="ECO:0000313" key="2">
    <source>
        <dbReference type="Proteomes" id="UP000452235"/>
    </source>
</evidence>
<reference evidence="1 2" key="1">
    <citation type="submission" date="2020-01" db="EMBL/GenBank/DDBJ databases">
        <title>Aspergillus terreus IFO 6365 whole genome shotgun sequence.</title>
        <authorList>
            <person name="Kanamasa S."/>
            <person name="Takahashi H."/>
        </authorList>
    </citation>
    <scope>NUCLEOTIDE SEQUENCE [LARGE SCALE GENOMIC DNA]</scope>
    <source>
        <strain evidence="1 2">IFO 6365</strain>
    </source>
</reference>
<keyword evidence="2" id="KW-1185">Reference proteome</keyword>
<proteinExistence type="predicted"/>
<protein>
    <submittedName>
        <fullName evidence="1">Uncharacterized protein</fullName>
    </submittedName>
</protein>
<dbReference type="Proteomes" id="UP000452235">
    <property type="component" value="Unassembled WGS sequence"/>
</dbReference>
<dbReference type="EMBL" id="BLJY01000002">
    <property type="protein sequence ID" value="GFF13437.1"/>
    <property type="molecule type" value="Genomic_DNA"/>
</dbReference>
<dbReference type="AlphaFoldDB" id="A0A5M3YWQ4"/>
<gene>
    <name evidence="1" type="ORF">ATEIFO6365_0002054800</name>
</gene>
<evidence type="ECO:0000313" key="1">
    <source>
        <dbReference type="EMBL" id="GFF13437.1"/>
    </source>
</evidence>
<accession>A0A5M3YWQ4</accession>
<comment type="caution">
    <text evidence="1">The sequence shown here is derived from an EMBL/GenBank/DDBJ whole genome shotgun (WGS) entry which is preliminary data.</text>
</comment>
<sequence length="95" mass="11078">MSVLIHLENFLEKRGRHQQAQVLRKTQQKLCGGISEDMVQHLDAIIHFHYRMTQAEQLETAFLAKRAAVNKSIEEYPPPPEMAVLQQELKELKRN</sequence>